<dbReference type="CDD" id="cd00643">
    <property type="entry name" value="HMG-CoA_reductase_classI"/>
    <property type="match status" value="1"/>
</dbReference>
<evidence type="ECO:0000256" key="8">
    <source>
        <dbReference type="ARBA" id="ARBA00023002"/>
    </source>
</evidence>
<evidence type="ECO:0000256" key="10">
    <source>
        <dbReference type="ARBA" id="ARBA00023229"/>
    </source>
</evidence>
<keyword evidence="9" id="KW-0472">Membrane</keyword>
<dbReference type="EMBL" id="KF280756">
    <property type="protein sequence ID" value="AGX13819.1"/>
    <property type="molecule type" value="mRNA"/>
</dbReference>
<dbReference type="PROSITE" id="PS00318">
    <property type="entry name" value="HMG_COA_REDUCTASE_2"/>
    <property type="match status" value="1"/>
</dbReference>
<dbReference type="InterPro" id="IPR023282">
    <property type="entry name" value="HMG_CoA_Rdtase_N"/>
</dbReference>
<keyword evidence="6 11" id="KW-0521">NADP</keyword>
<feature type="region of interest" description="Disordered" evidence="12">
    <location>
        <begin position="1"/>
        <end position="43"/>
    </location>
</feature>
<evidence type="ECO:0000256" key="7">
    <source>
        <dbReference type="ARBA" id="ARBA00022989"/>
    </source>
</evidence>
<dbReference type="NCBIfam" id="TIGR00533">
    <property type="entry name" value="HMG_CoA_R_NADP"/>
    <property type="match status" value="1"/>
</dbReference>
<name>U3RCG9_PORTR</name>
<evidence type="ECO:0000256" key="3">
    <source>
        <dbReference type="ARBA" id="ARBA00007661"/>
    </source>
</evidence>
<dbReference type="PANTHER" id="PTHR10572">
    <property type="entry name" value="3-HYDROXY-3-METHYLGLUTARYL-COENZYME A REDUCTASE"/>
    <property type="match status" value="1"/>
</dbReference>
<dbReference type="FunFam" id="3.30.70.420:FF:000001">
    <property type="entry name" value="3-hydroxy-3-methylglutaryl coenzyme A reductase"/>
    <property type="match status" value="1"/>
</dbReference>
<dbReference type="InterPro" id="IPR004554">
    <property type="entry name" value="HMG_CoA_Rdtase_eu_arc"/>
</dbReference>
<dbReference type="InterPro" id="IPR023076">
    <property type="entry name" value="HMG_CoA_Rdtase_CS"/>
</dbReference>
<proteinExistence type="evidence at transcript level"/>
<dbReference type="EC" id="1.1.1.34" evidence="11"/>
<evidence type="ECO:0000256" key="2">
    <source>
        <dbReference type="ARBA" id="ARBA00005084"/>
    </source>
</evidence>
<sequence length="611" mass="64922">MASGLRQRTRCHTGSFSWQGEEMPVEADRKDQGSQTEERGMEVVREVDAPTVDDSRSPRTLEECVAVMKSEAGAKSLSDSEVVLLVEKKQLPGYQLEKVLEDPLRAVGVRRRVVAPHTANLTALDALPYCHYDYSKVVGVCCENVVGYMPVPVGVAGPLLVNGKKYMVPLATTEGCLVASTNRGCRALVNGVKSQIIRDGMTRAPSVRLPSATQATEVYMWLRKRENFAIIKEGFDSTSRYARLQDLHVGIAGRLLYMRFVAHTGDAMGMNMVSKGTEAGLKALKKFFPEMEVLSMSGNYCVDKKPSAINWIEGRGKSVVCEAVVPGKVVTDVLKTQVPALVEACITKNLVGSSLAGSIGGNNAHAANIVAAMFIACGQDPAQVVGSSNCMTLMEQWGEYGEDLHITVTMPSLEVGTVGGGTSLHPQASCLSMLNVKGANVENPGENAYQLAKILASTVLAGELSLMSALAAGHLVKSHMAHNRAKVPATNPNSGSLPSIPSSENIVTIKATSPTISAPPASPLPPTTTSLSCPAIPALLPIAPNTSEDSGSRHPVSLTSSPVEPLQPLIIEESSGKKENKIAETDEQVSSTHSVPACQDPQNMSLPPFSK</sequence>
<dbReference type="OrthoDB" id="310654at2759"/>
<dbReference type="GO" id="GO:0005778">
    <property type="term" value="C:peroxisomal membrane"/>
    <property type="evidence" value="ECO:0007669"/>
    <property type="project" value="TreeGrafter"/>
</dbReference>
<dbReference type="InterPro" id="IPR023074">
    <property type="entry name" value="HMG_CoA_Rdtase_cat_sf"/>
</dbReference>
<evidence type="ECO:0000313" key="13">
    <source>
        <dbReference type="EMBL" id="AGX13819.1"/>
    </source>
</evidence>
<dbReference type="PROSITE" id="PS00066">
    <property type="entry name" value="HMG_COA_REDUCTASE_1"/>
    <property type="match status" value="1"/>
</dbReference>
<evidence type="ECO:0000256" key="4">
    <source>
        <dbReference type="ARBA" id="ARBA00022692"/>
    </source>
</evidence>
<dbReference type="GO" id="GO:0004420">
    <property type="term" value="F:hydroxymethylglutaryl-CoA reductase (NADPH) activity"/>
    <property type="evidence" value="ECO:0007669"/>
    <property type="project" value="UniProtKB-EC"/>
</dbReference>
<feature type="compositionally biased region" description="Basic and acidic residues" evidence="12">
    <location>
        <begin position="26"/>
        <end position="43"/>
    </location>
</feature>
<dbReference type="PROSITE" id="PS01192">
    <property type="entry name" value="HMG_COA_REDUCTASE_3"/>
    <property type="match status" value="1"/>
</dbReference>
<reference evidence="13" key="1">
    <citation type="submission" date="2013-06" db="EMBL/GenBank/DDBJ databases">
        <title>Cloning of cDNA encoding HMGR and it's expression analysis in Portunus trituberculatus.</title>
        <authorList>
            <person name="Qiu X.E."/>
            <person name="Cui X.Y."/>
            <person name="Tang J."/>
            <person name="Xie X."/>
            <person name="Zhu D.F."/>
        </authorList>
    </citation>
    <scope>NUCLEOTIDE SEQUENCE</scope>
    <source>
        <tissue evidence="13">Mandibular organ</tissue>
    </source>
</reference>
<evidence type="ECO:0000256" key="11">
    <source>
        <dbReference type="RuleBase" id="RU361219"/>
    </source>
</evidence>
<accession>U3RCG9</accession>
<feature type="compositionally biased region" description="Polar residues" evidence="12">
    <location>
        <begin position="588"/>
        <end position="605"/>
    </location>
</feature>
<keyword evidence="4" id="KW-0812">Transmembrane</keyword>
<dbReference type="PRINTS" id="PR00071">
    <property type="entry name" value="HMGCOARDTASE"/>
</dbReference>
<dbReference type="PROSITE" id="PS50065">
    <property type="entry name" value="HMG_COA_REDUCTASE_4"/>
    <property type="match status" value="1"/>
</dbReference>
<evidence type="ECO:0000256" key="6">
    <source>
        <dbReference type="ARBA" id="ARBA00022857"/>
    </source>
</evidence>
<dbReference type="Gene3D" id="3.30.70.420">
    <property type="entry name" value="Hydroxymethylglutaryl-CoA reductase, class I/II, NAD/NADP-binding domain"/>
    <property type="match status" value="1"/>
</dbReference>
<dbReference type="FunFam" id="1.10.3270.10:FF:000001">
    <property type="entry name" value="3-hydroxy-3-methylglutaryl coenzyme A reductase"/>
    <property type="match status" value="1"/>
</dbReference>
<protein>
    <recommendedName>
        <fullName evidence="11">3-hydroxy-3-methylglutaryl coenzyme A reductase</fullName>
        <shortName evidence="11">HMG-CoA reductase</shortName>
        <ecNumber evidence="11">1.1.1.34</ecNumber>
    </recommendedName>
</protein>
<dbReference type="Pfam" id="PF00368">
    <property type="entry name" value="HMG-CoA_red"/>
    <property type="match status" value="1"/>
</dbReference>
<keyword evidence="7" id="KW-1133">Transmembrane helix</keyword>
<comment type="catalytic activity">
    <reaction evidence="11">
        <text>(R)-mevalonate + 2 NADP(+) + CoA = (3S)-3-hydroxy-3-methylglutaryl-CoA + 2 NADPH + 2 H(+)</text>
        <dbReference type="Rhea" id="RHEA:15989"/>
        <dbReference type="ChEBI" id="CHEBI:15378"/>
        <dbReference type="ChEBI" id="CHEBI:36464"/>
        <dbReference type="ChEBI" id="CHEBI:43074"/>
        <dbReference type="ChEBI" id="CHEBI:57287"/>
        <dbReference type="ChEBI" id="CHEBI:57783"/>
        <dbReference type="ChEBI" id="CHEBI:58349"/>
        <dbReference type="EC" id="1.1.1.34"/>
    </reaction>
</comment>
<evidence type="ECO:0000256" key="9">
    <source>
        <dbReference type="ARBA" id="ARBA00023136"/>
    </source>
</evidence>
<dbReference type="GO" id="GO:0015936">
    <property type="term" value="P:coenzyme A metabolic process"/>
    <property type="evidence" value="ECO:0007669"/>
    <property type="project" value="InterPro"/>
</dbReference>
<dbReference type="GO" id="GO:0005789">
    <property type="term" value="C:endoplasmic reticulum membrane"/>
    <property type="evidence" value="ECO:0007669"/>
    <property type="project" value="UniProtKB-SubCell"/>
</dbReference>
<dbReference type="Gene3D" id="1.10.3270.10">
    <property type="entry name" value="HMGR, N-terminal domain"/>
    <property type="match status" value="1"/>
</dbReference>
<keyword evidence="5 11" id="KW-0256">Endoplasmic reticulum</keyword>
<dbReference type="PANTHER" id="PTHR10572:SF24">
    <property type="entry name" value="3-HYDROXY-3-METHYLGLUTARYL-COENZYME A REDUCTASE"/>
    <property type="match status" value="1"/>
</dbReference>
<keyword evidence="8 11" id="KW-0560">Oxidoreductase</keyword>
<comment type="similarity">
    <text evidence="3 11">Belongs to the HMG-CoA reductase family.</text>
</comment>
<feature type="compositionally biased region" description="Basic and acidic residues" evidence="12">
    <location>
        <begin position="574"/>
        <end position="584"/>
    </location>
</feature>
<dbReference type="InterPro" id="IPR009023">
    <property type="entry name" value="HMG_CoA_Rdtase_NAD(P)-bd_sf"/>
</dbReference>
<organism evidence="13">
    <name type="scientific">Portunus trituberculatus</name>
    <name type="common">Swimming crab</name>
    <name type="synonym">Neptunus trituberculatus</name>
    <dbReference type="NCBI Taxonomy" id="210409"/>
    <lineage>
        <taxon>Eukaryota</taxon>
        <taxon>Metazoa</taxon>
        <taxon>Ecdysozoa</taxon>
        <taxon>Arthropoda</taxon>
        <taxon>Crustacea</taxon>
        <taxon>Multicrustacea</taxon>
        <taxon>Malacostraca</taxon>
        <taxon>Eumalacostraca</taxon>
        <taxon>Eucarida</taxon>
        <taxon>Decapoda</taxon>
        <taxon>Pleocyemata</taxon>
        <taxon>Brachyura</taxon>
        <taxon>Eubrachyura</taxon>
        <taxon>Portunoidea</taxon>
        <taxon>Portunidae</taxon>
        <taxon>Portuninae</taxon>
        <taxon>Portunus</taxon>
    </lineage>
</organism>
<evidence type="ECO:0000256" key="5">
    <source>
        <dbReference type="ARBA" id="ARBA00022824"/>
    </source>
</evidence>
<dbReference type="UniPathway" id="UPA00058">
    <property type="reaction ID" value="UER00103"/>
</dbReference>
<keyword evidence="10" id="KW-0414">Isoprene biosynthesis</keyword>
<dbReference type="GO" id="GO:0016126">
    <property type="term" value="P:sterol biosynthetic process"/>
    <property type="evidence" value="ECO:0007669"/>
    <property type="project" value="TreeGrafter"/>
</dbReference>
<comment type="pathway">
    <text evidence="2 11">Metabolic intermediate biosynthesis; (R)-mevalonate biosynthesis; (R)-mevalonate from acetyl-CoA: step 3/3.</text>
</comment>
<evidence type="ECO:0000256" key="1">
    <source>
        <dbReference type="ARBA" id="ARBA00004477"/>
    </source>
</evidence>
<dbReference type="Gene3D" id="3.90.770.10">
    <property type="entry name" value="3-hydroxy-3-methylglutaryl-coenzyme A Reductase, Chain A, domain 2"/>
    <property type="match status" value="1"/>
</dbReference>
<dbReference type="SUPFAM" id="SSF56542">
    <property type="entry name" value="Substrate-binding domain of HMG-CoA reductase"/>
    <property type="match status" value="1"/>
</dbReference>
<comment type="subcellular location">
    <subcellularLocation>
        <location evidence="1 11">Endoplasmic reticulum membrane</location>
        <topology evidence="1 11">Multi-pass membrane protein</topology>
    </subcellularLocation>
</comment>
<dbReference type="InterPro" id="IPR009029">
    <property type="entry name" value="HMG_CoA_Rdtase_sub-bd_dom_sf"/>
</dbReference>
<dbReference type="InterPro" id="IPR002202">
    <property type="entry name" value="HMG_CoA_Rdtase"/>
</dbReference>
<dbReference type="AlphaFoldDB" id="U3RCG9"/>
<feature type="region of interest" description="Disordered" evidence="12">
    <location>
        <begin position="542"/>
        <end position="611"/>
    </location>
</feature>
<dbReference type="FunFam" id="3.90.770.10:FF:000001">
    <property type="entry name" value="3-hydroxy-3-methylglutaryl coenzyme A reductase"/>
    <property type="match status" value="1"/>
</dbReference>
<evidence type="ECO:0000256" key="12">
    <source>
        <dbReference type="SAM" id="MobiDB-lite"/>
    </source>
</evidence>
<dbReference type="GO" id="GO:0008299">
    <property type="term" value="P:isoprenoid biosynthetic process"/>
    <property type="evidence" value="ECO:0007669"/>
    <property type="project" value="UniProtKB-KW"/>
</dbReference>
<dbReference type="SUPFAM" id="SSF55035">
    <property type="entry name" value="NAD-binding domain of HMG-CoA reductase"/>
    <property type="match status" value="1"/>
</dbReference>